<dbReference type="InterPro" id="IPR004561">
    <property type="entry name" value="IsoChor_synthase"/>
</dbReference>
<keyword evidence="4" id="KW-0413">Isomerase</keyword>
<evidence type="ECO:0000256" key="1">
    <source>
        <dbReference type="ARBA" id="ARBA00000799"/>
    </source>
</evidence>
<evidence type="ECO:0000256" key="3">
    <source>
        <dbReference type="ARBA" id="ARBA00012824"/>
    </source>
</evidence>
<accession>A0A238ZG26</accession>
<dbReference type="InterPro" id="IPR015890">
    <property type="entry name" value="Chorismate_C"/>
</dbReference>
<dbReference type="InterPro" id="IPR005801">
    <property type="entry name" value="ADC_synthase"/>
</dbReference>
<dbReference type="Gene3D" id="3.60.120.10">
    <property type="entry name" value="Anthranilate synthase"/>
    <property type="match status" value="1"/>
</dbReference>
<comment type="similarity">
    <text evidence="2">Belongs to the isochorismate synthase family.</text>
</comment>
<dbReference type="RefSeq" id="WP_089273679.1">
    <property type="nucleotide sequence ID" value="NZ_FZNN01000031.1"/>
</dbReference>
<protein>
    <recommendedName>
        <fullName evidence="3">isochorismate synthase</fullName>
        <ecNumber evidence="3">5.4.4.2</ecNumber>
    </recommendedName>
    <alternativeName>
        <fullName evidence="5">Isochorismate mutase</fullName>
    </alternativeName>
</protein>
<reference evidence="8 9" key="1">
    <citation type="submission" date="2017-06" db="EMBL/GenBank/DDBJ databases">
        <authorList>
            <person name="Kim H.J."/>
            <person name="Triplett B.A."/>
        </authorList>
    </citation>
    <scope>NUCLEOTIDE SEQUENCE [LARGE SCALE GENOMIC DNA]</scope>
    <source>
        <strain evidence="8 9">DSM 29052</strain>
    </source>
</reference>
<keyword evidence="9" id="KW-1185">Reference proteome</keyword>
<dbReference type="PANTHER" id="PTHR42839:SF2">
    <property type="entry name" value="ISOCHORISMATE SYNTHASE ENTC"/>
    <property type="match status" value="1"/>
</dbReference>
<dbReference type="SUPFAM" id="SSF56322">
    <property type="entry name" value="ADC synthase"/>
    <property type="match status" value="1"/>
</dbReference>
<dbReference type="AlphaFoldDB" id="A0A238ZG26"/>
<dbReference type="EMBL" id="FZNN01000031">
    <property type="protein sequence ID" value="SNR82456.1"/>
    <property type="molecule type" value="Genomic_DNA"/>
</dbReference>
<evidence type="ECO:0000256" key="5">
    <source>
        <dbReference type="ARBA" id="ARBA00041564"/>
    </source>
</evidence>
<feature type="region of interest" description="Disordered" evidence="6">
    <location>
        <begin position="200"/>
        <end position="219"/>
    </location>
</feature>
<feature type="domain" description="Chorismate-utilising enzyme C-terminal" evidence="7">
    <location>
        <begin position="117"/>
        <end position="371"/>
    </location>
</feature>
<dbReference type="Pfam" id="PF00425">
    <property type="entry name" value="Chorismate_bind"/>
    <property type="match status" value="1"/>
</dbReference>
<evidence type="ECO:0000313" key="8">
    <source>
        <dbReference type="EMBL" id="SNR82456.1"/>
    </source>
</evidence>
<evidence type="ECO:0000256" key="6">
    <source>
        <dbReference type="SAM" id="MobiDB-lite"/>
    </source>
</evidence>
<dbReference type="OrthoDB" id="9806579at2"/>
<dbReference type="NCBIfam" id="TIGR00543">
    <property type="entry name" value="isochor_syn"/>
    <property type="match status" value="1"/>
</dbReference>
<name>A0A238ZG26_9RHOB</name>
<dbReference type="GO" id="GO:0009697">
    <property type="term" value="P:salicylic acid biosynthetic process"/>
    <property type="evidence" value="ECO:0007669"/>
    <property type="project" value="TreeGrafter"/>
</dbReference>
<evidence type="ECO:0000256" key="2">
    <source>
        <dbReference type="ARBA" id="ARBA00005297"/>
    </source>
</evidence>
<dbReference type="Proteomes" id="UP000198417">
    <property type="component" value="Unassembled WGS sequence"/>
</dbReference>
<organism evidence="8 9">
    <name type="scientific">Puniceibacterium sediminis</name>
    <dbReference type="NCBI Taxonomy" id="1608407"/>
    <lineage>
        <taxon>Bacteria</taxon>
        <taxon>Pseudomonadati</taxon>
        <taxon>Pseudomonadota</taxon>
        <taxon>Alphaproteobacteria</taxon>
        <taxon>Rhodobacterales</taxon>
        <taxon>Paracoccaceae</taxon>
        <taxon>Puniceibacterium</taxon>
    </lineage>
</organism>
<gene>
    <name evidence="8" type="ORF">SAMN06265370_13115</name>
</gene>
<evidence type="ECO:0000256" key="4">
    <source>
        <dbReference type="ARBA" id="ARBA00023235"/>
    </source>
</evidence>
<dbReference type="EC" id="5.4.4.2" evidence="3"/>
<sequence>MAEHKVFENFGRVGTPTPVPQKNAPFRMGAVSGVGHVDAGLTGVASNLAALAGARLREPGAPDLLVGALPFDRKADGFLLVPETVYQNDSDVLTSASAVPEHDARSTLSFSEVPPRAHYADAVAQALIAITAGEVDKVVLARTLDVTGPQVFDIAELVTRLAADASTMLYCLPLPDPGATLVGASPELLVSRSGRVVRSHPLAGSARRRRDADADRSAAAGLEASAKDAHEHALVAEHVRDILAPFCRKLSRIEAPKLSATPAMWHLGSMIEGELKDPDTPVLDLTAALHPTPAVCGSPTNAADAAIARLETEPRGFYAGAVGWTNERGEGAWHVTIRCAVVRGAMARLYAGAGIVAGSDPMSEADETAAKFGTLLAAFGLSPRLLLQGANR</sequence>
<proteinExistence type="inferred from homology"/>
<evidence type="ECO:0000313" key="9">
    <source>
        <dbReference type="Proteomes" id="UP000198417"/>
    </source>
</evidence>
<dbReference type="PANTHER" id="PTHR42839">
    <property type="entry name" value="ISOCHORISMATE SYNTHASE ENTC"/>
    <property type="match status" value="1"/>
</dbReference>
<dbReference type="GO" id="GO:0008909">
    <property type="term" value="F:isochorismate synthase activity"/>
    <property type="evidence" value="ECO:0007669"/>
    <property type="project" value="UniProtKB-EC"/>
</dbReference>
<comment type="catalytic activity">
    <reaction evidence="1">
        <text>chorismate = isochorismate</text>
        <dbReference type="Rhea" id="RHEA:18985"/>
        <dbReference type="ChEBI" id="CHEBI:29748"/>
        <dbReference type="ChEBI" id="CHEBI:29780"/>
        <dbReference type="EC" id="5.4.4.2"/>
    </reaction>
</comment>
<evidence type="ECO:0000259" key="7">
    <source>
        <dbReference type="Pfam" id="PF00425"/>
    </source>
</evidence>